<accession>A0AAV2F3U2</accession>
<feature type="compositionally biased region" description="Basic and acidic residues" evidence="1">
    <location>
        <begin position="42"/>
        <end position="53"/>
    </location>
</feature>
<reference evidence="2 3" key="1">
    <citation type="submission" date="2024-04" db="EMBL/GenBank/DDBJ databases">
        <authorList>
            <person name="Fracassetti M."/>
        </authorList>
    </citation>
    <scope>NUCLEOTIDE SEQUENCE [LARGE SCALE GENOMIC DNA]</scope>
</reference>
<evidence type="ECO:0000313" key="3">
    <source>
        <dbReference type="Proteomes" id="UP001497516"/>
    </source>
</evidence>
<proteinExistence type="predicted"/>
<dbReference type="Proteomes" id="UP001497516">
    <property type="component" value="Chromosome 6"/>
</dbReference>
<evidence type="ECO:0000256" key="1">
    <source>
        <dbReference type="SAM" id="MobiDB-lite"/>
    </source>
</evidence>
<dbReference type="AlphaFoldDB" id="A0AAV2F3U2"/>
<evidence type="ECO:0000313" key="2">
    <source>
        <dbReference type="EMBL" id="CAL1392697.1"/>
    </source>
</evidence>
<feature type="region of interest" description="Disordered" evidence="1">
    <location>
        <begin position="41"/>
        <end position="87"/>
    </location>
</feature>
<protein>
    <submittedName>
        <fullName evidence="2">Uncharacterized protein</fullName>
    </submittedName>
</protein>
<sequence>MRIFPHKLDMGIAEQRGKSASGTERGCKEVGLIIRKAMRSTGRCEGRQKDGGGRKSYLNEIDSTSAGGSAPKGQGLDLGGLETNLGG</sequence>
<organism evidence="2 3">
    <name type="scientific">Linum trigynum</name>
    <dbReference type="NCBI Taxonomy" id="586398"/>
    <lineage>
        <taxon>Eukaryota</taxon>
        <taxon>Viridiplantae</taxon>
        <taxon>Streptophyta</taxon>
        <taxon>Embryophyta</taxon>
        <taxon>Tracheophyta</taxon>
        <taxon>Spermatophyta</taxon>
        <taxon>Magnoliopsida</taxon>
        <taxon>eudicotyledons</taxon>
        <taxon>Gunneridae</taxon>
        <taxon>Pentapetalae</taxon>
        <taxon>rosids</taxon>
        <taxon>fabids</taxon>
        <taxon>Malpighiales</taxon>
        <taxon>Linaceae</taxon>
        <taxon>Linum</taxon>
    </lineage>
</organism>
<dbReference type="EMBL" id="OZ034819">
    <property type="protein sequence ID" value="CAL1392697.1"/>
    <property type="molecule type" value="Genomic_DNA"/>
</dbReference>
<keyword evidence="3" id="KW-1185">Reference proteome</keyword>
<name>A0AAV2F3U2_9ROSI</name>
<gene>
    <name evidence="2" type="ORF">LTRI10_LOCUS33322</name>
</gene>